<reference evidence="5 6" key="1">
    <citation type="submission" date="2024-01" db="EMBL/GenBank/DDBJ databases">
        <title>Hyphobacterium bacterium isolated from marine sediment.</title>
        <authorList>
            <person name="Zhao S."/>
        </authorList>
    </citation>
    <scope>NUCLEOTIDE SEQUENCE [LARGE SCALE GENOMIC DNA]</scope>
    <source>
        <strain evidence="5 6">Y60-23</strain>
    </source>
</reference>
<dbReference type="InterPro" id="IPR020904">
    <property type="entry name" value="Sc_DH/Rdtase_CS"/>
</dbReference>
<protein>
    <submittedName>
        <fullName evidence="5">SDR family NAD(P)-dependent oxidoreductase</fullName>
    </submittedName>
</protein>
<sequence length="274" mass="28819">MSGLSVFSGRTAVITGAASGIGAALARTLAAAGCHLALGDIDGEGLAALADELPESGVRVITTRLDVADREAIQEFAGLVDRAHGGANLLFNNAGVALGGDFHQVPAEDFDWLLAINLGGVVNTTRAFLPQLRRAGTAHIVNISSLFGLIAPAGQTAYCTSKYAVRGFSDSLRHELAGSGIAVTTVHPGGVATKIAERARMPESVSDTDRQAGLERSRRLLRMDPDRAASIILSGVARNKARILVGQDAKTAALLERLFPSHYWSLIARFVDRR</sequence>
<evidence type="ECO:0000313" key="5">
    <source>
        <dbReference type="EMBL" id="MEE2567123.1"/>
    </source>
</evidence>
<dbReference type="PRINTS" id="PR00081">
    <property type="entry name" value="GDHRDH"/>
</dbReference>
<accession>A0ABU7LZZ8</accession>
<dbReference type="PANTHER" id="PTHR44196:SF1">
    <property type="entry name" value="DEHYDROGENASE_REDUCTASE SDR FAMILY MEMBER 7B"/>
    <property type="match status" value="1"/>
</dbReference>
<dbReference type="Gene3D" id="3.40.50.720">
    <property type="entry name" value="NAD(P)-binding Rossmann-like Domain"/>
    <property type="match status" value="1"/>
</dbReference>
<evidence type="ECO:0000256" key="3">
    <source>
        <dbReference type="RuleBase" id="RU000363"/>
    </source>
</evidence>
<dbReference type="PROSITE" id="PS00061">
    <property type="entry name" value="ADH_SHORT"/>
    <property type="match status" value="1"/>
</dbReference>
<organism evidence="5 6">
    <name type="scientific">Hyphobacterium marinum</name>
    <dbReference type="NCBI Taxonomy" id="3116574"/>
    <lineage>
        <taxon>Bacteria</taxon>
        <taxon>Pseudomonadati</taxon>
        <taxon>Pseudomonadota</taxon>
        <taxon>Alphaproteobacteria</taxon>
        <taxon>Maricaulales</taxon>
        <taxon>Maricaulaceae</taxon>
        <taxon>Hyphobacterium</taxon>
    </lineage>
</organism>
<keyword evidence="6" id="KW-1185">Reference proteome</keyword>
<dbReference type="CDD" id="cd05233">
    <property type="entry name" value="SDR_c"/>
    <property type="match status" value="1"/>
</dbReference>
<dbReference type="RefSeq" id="WP_330196682.1">
    <property type="nucleotide sequence ID" value="NZ_JAZDRO010000004.1"/>
</dbReference>
<dbReference type="PRINTS" id="PR00080">
    <property type="entry name" value="SDRFAMILY"/>
</dbReference>
<feature type="domain" description="Ketoreductase" evidence="4">
    <location>
        <begin position="10"/>
        <end position="194"/>
    </location>
</feature>
<dbReference type="Pfam" id="PF00106">
    <property type="entry name" value="adh_short"/>
    <property type="match status" value="1"/>
</dbReference>
<evidence type="ECO:0000256" key="1">
    <source>
        <dbReference type="ARBA" id="ARBA00006484"/>
    </source>
</evidence>
<dbReference type="SMART" id="SM00822">
    <property type="entry name" value="PKS_KR"/>
    <property type="match status" value="1"/>
</dbReference>
<comment type="caution">
    <text evidence="5">The sequence shown here is derived from an EMBL/GenBank/DDBJ whole genome shotgun (WGS) entry which is preliminary data.</text>
</comment>
<proteinExistence type="inferred from homology"/>
<comment type="similarity">
    <text evidence="1 3">Belongs to the short-chain dehydrogenases/reductases (SDR) family.</text>
</comment>
<dbReference type="SUPFAM" id="SSF51735">
    <property type="entry name" value="NAD(P)-binding Rossmann-fold domains"/>
    <property type="match status" value="1"/>
</dbReference>
<dbReference type="Proteomes" id="UP001310692">
    <property type="component" value="Unassembled WGS sequence"/>
</dbReference>
<evidence type="ECO:0000256" key="2">
    <source>
        <dbReference type="ARBA" id="ARBA00023002"/>
    </source>
</evidence>
<dbReference type="InterPro" id="IPR002347">
    <property type="entry name" value="SDR_fam"/>
</dbReference>
<dbReference type="InterPro" id="IPR057326">
    <property type="entry name" value="KR_dom"/>
</dbReference>
<dbReference type="PANTHER" id="PTHR44196">
    <property type="entry name" value="DEHYDROGENASE/REDUCTASE SDR FAMILY MEMBER 7B"/>
    <property type="match status" value="1"/>
</dbReference>
<gene>
    <name evidence="5" type="ORF">V0U35_10595</name>
</gene>
<evidence type="ECO:0000313" key="6">
    <source>
        <dbReference type="Proteomes" id="UP001310692"/>
    </source>
</evidence>
<name>A0ABU7LZZ8_9PROT</name>
<keyword evidence="2" id="KW-0560">Oxidoreductase</keyword>
<dbReference type="EMBL" id="JAZDRO010000004">
    <property type="protein sequence ID" value="MEE2567123.1"/>
    <property type="molecule type" value="Genomic_DNA"/>
</dbReference>
<evidence type="ECO:0000259" key="4">
    <source>
        <dbReference type="SMART" id="SM00822"/>
    </source>
</evidence>
<dbReference type="InterPro" id="IPR036291">
    <property type="entry name" value="NAD(P)-bd_dom_sf"/>
</dbReference>